<evidence type="ECO:0000256" key="3">
    <source>
        <dbReference type="ARBA" id="ARBA00022741"/>
    </source>
</evidence>
<evidence type="ECO:0000313" key="9">
    <source>
        <dbReference type="Proteomes" id="UP000509579"/>
    </source>
</evidence>
<proteinExistence type="predicted"/>
<keyword evidence="9" id="KW-1185">Reference proteome</keyword>
<sequence length="262" mass="28078">MLSAHQLGCRRGSRQILGGIDLEMRPGEVLGVLGANGAGKTTLLSTLAGELPASEGRLELDGRALSGWTPAELARRRAVLPQSPSLGFDLSVHDVVAMGAYPFPEIAPDAHEALLRRALREADACALADRRYLGLSGGEQQRVQFARVLAQVLGARQAQQYRALLLDEPTSSLDPRHQLLLLRTVQALARAEGIAALVVLHDVNLAAQWCDRLLLLARGRSVAQGTPAEVLTPQALQQVYELPVSVLPHPLHAHAPLVVFGV</sequence>
<dbReference type="GO" id="GO:0005524">
    <property type="term" value="F:ATP binding"/>
    <property type="evidence" value="ECO:0007669"/>
    <property type="project" value="UniProtKB-KW"/>
</dbReference>
<dbReference type="InterPro" id="IPR003439">
    <property type="entry name" value="ABC_transporter-like_ATP-bd"/>
</dbReference>
<dbReference type="InterPro" id="IPR003593">
    <property type="entry name" value="AAA+_ATPase"/>
</dbReference>
<dbReference type="CDD" id="cd03214">
    <property type="entry name" value="ABC_Iron-Siderophores_B12_Hemin"/>
    <property type="match status" value="1"/>
</dbReference>
<dbReference type="NCBIfam" id="NF010068">
    <property type="entry name" value="PRK13548.1"/>
    <property type="match status" value="1"/>
</dbReference>
<dbReference type="AlphaFoldDB" id="A0A6N1X2I6"/>
<dbReference type="Gene3D" id="3.40.50.300">
    <property type="entry name" value="P-loop containing nucleotide triphosphate hydrolases"/>
    <property type="match status" value="1"/>
</dbReference>
<evidence type="ECO:0000256" key="4">
    <source>
        <dbReference type="ARBA" id="ARBA00022840"/>
    </source>
</evidence>
<organism evidence="8 9">
    <name type="scientific">Comamonas antarctica</name>
    <dbReference type="NCBI Taxonomy" id="2743470"/>
    <lineage>
        <taxon>Bacteria</taxon>
        <taxon>Pseudomonadati</taxon>
        <taxon>Pseudomonadota</taxon>
        <taxon>Betaproteobacteria</taxon>
        <taxon>Burkholderiales</taxon>
        <taxon>Comamonadaceae</taxon>
        <taxon>Comamonas</taxon>
    </lineage>
</organism>
<dbReference type="RefSeq" id="WP_175504470.1">
    <property type="nucleotide sequence ID" value="NZ_CAURQT010000046.1"/>
</dbReference>
<dbReference type="SUPFAM" id="SSF52540">
    <property type="entry name" value="P-loop containing nucleoside triphosphate hydrolases"/>
    <property type="match status" value="1"/>
</dbReference>
<keyword evidence="1" id="KW-0813">Transport</keyword>
<dbReference type="InterPro" id="IPR017871">
    <property type="entry name" value="ABC_transporter-like_CS"/>
</dbReference>
<evidence type="ECO:0000259" key="7">
    <source>
        <dbReference type="PROSITE" id="PS50893"/>
    </source>
</evidence>
<name>A0A6N1X2I6_9BURK</name>
<feature type="domain" description="ABC transporter" evidence="7">
    <location>
        <begin position="2"/>
        <end position="243"/>
    </location>
</feature>
<dbReference type="PROSITE" id="PS50893">
    <property type="entry name" value="ABC_TRANSPORTER_2"/>
    <property type="match status" value="1"/>
</dbReference>
<dbReference type="Pfam" id="PF00005">
    <property type="entry name" value="ABC_tran"/>
    <property type="match status" value="1"/>
</dbReference>
<protein>
    <submittedName>
        <fullName evidence="8">Heme ABC transporter ATP-binding protein</fullName>
    </submittedName>
</protein>
<dbReference type="PANTHER" id="PTHR42794">
    <property type="entry name" value="HEMIN IMPORT ATP-BINDING PROTEIN HMUV"/>
    <property type="match status" value="1"/>
</dbReference>
<evidence type="ECO:0000256" key="2">
    <source>
        <dbReference type="ARBA" id="ARBA00022475"/>
    </source>
</evidence>
<comment type="function">
    <text evidence="6">Part of the ABC transporter complex HmuTUV involved in hemin import. Responsible for energy coupling to the transport system.</text>
</comment>
<dbReference type="GO" id="GO:0016887">
    <property type="term" value="F:ATP hydrolysis activity"/>
    <property type="evidence" value="ECO:0007669"/>
    <property type="project" value="InterPro"/>
</dbReference>
<reference evidence="8 9" key="1">
    <citation type="submission" date="2020-06" db="EMBL/GenBank/DDBJ databases">
        <title>Acidovorax antarctica sp. nov., isolated from Corinth ice sheet soil, Antarctic Fields Peninsula.</title>
        <authorList>
            <person name="Xu Q."/>
            <person name="Peng F."/>
        </authorList>
    </citation>
    <scope>NUCLEOTIDE SEQUENCE [LARGE SCALE GENOMIC DNA]</scope>
    <source>
        <strain evidence="8 9">16-35-5</strain>
    </source>
</reference>
<keyword evidence="4 8" id="KW-0067">ATP-binding</keyword>
<dbReference type="InterPro" id="IPR027417">
    <property type="entry name" value="P-loop_NTPase"/>
</dbReference>
<dbReference type="PROSITE" id="PS00211">
    <property type="entry name" value="ABC_TRANSPORTER_1"/>
    <property type="match status" value="1"/>
</dbReference>
<keyword evidence="2" id="KW-0472">Membrane</keyword>
<dbReference type="EMBL" id="CP054840">
    <property type="protein sequence ID" value="QKV53664.1"/>
    <property type="molecule type" value="Genomic_DNA"/>
</dbReference>
<evidence type="ECO:0000256" key="6">
    <source>
        <dbReference type="ARBA" id="ARBA00037066"/>
    </source>
</evidence>
<gene>
    <name evidence="8" type="ORF">HUK68_12595</name>
</gene>
<evidence type="ECO:0000256" key="5">
    <source>
        <dbReference type="ARBA" id="ARBA00022967"/>
    </source>
</evidence>
<accession>A0A6N1X2I6</accession>
<evidence type="ECO:0000313" key="8">
    <source>
        <dbReference type="EMBL" id="QKV53664.1"/>
    </source>
</evidence>
<keyword evidence="3" id="KW-0547">Nucleotide-binding</keyword>
<evidence type="ECO:0000256" key="1">
    <source>
        <dbReference type="ARBA" id="ARBA00022448"/>
    </source>
</evidence>
<keyword evidence="2" id="KW-1003">Cell membrane</keyword>
<dbReference type="SMART" id="SM00382">
    <property type="entry name" value="AAA"/>
    <property type="match status" value="1"/>
</dbReference>
<dbReference type="PANTHER" id="PTHR42794:SF1">
    <property type="entry name" value="HEMIN IMPORT ATP-BINDING PROTEIN HMUV"/>
    <property type="match status" value="1"/>
</dbReference>
<keyword evidence="5" id="KW-1278">Translocase</keyword>
<dbReference type="Proteomes" id="UP000509579">
    <property type="component" value="Chromosome"/>
</dbReference>
<dbReference type="KEGG" id="aant:HUK68_12595"/>